<sequence>MVLRMPRPTARRDSSRHQLKLRVPADIRERARGLPVRFDFPANGNSPEHCVVVTLSETVRCSLATSDEAVGRQRQGLALAHLETVWQNLRTGPTTLSQRRINALSGEVYRLFKDRFEENPGTPEMWIAVKAFNRATREGRVSSPPLLSPDIGDAAQDALNAFGTDVSGAIDALPRMTSTAFEGMERRFGWLTDWVLAGYGEIVDTDSRGRLLLAIERASTDAAVTLKRYSRDDYSPDPVEQRFVPLEPPAAVSVVSGAGSFEDVFATYVRVPGKHGSRSARTIRSYRSIFVEEFGGFVQRERKITDPMRISRADIAAWRDHLLALGLSAKTISSKKLACVRAVYERQVADGALGVNPASGTLIGADKKQRNREKGFTDAEAKAILSASLSVEKGRRVGASHRALQWLPWLMAYSGARVAEVAQLRGSDVRKEAGGWVMRLKPEAGSTKSGIYRDVPVHADLVERGFLAMIDAVGAGPLFINDAGNQEKNSGRAKAAGGRLSEWVREVVGVTDKEVQPNHGWRHRFVTRARAAGIDHEKREFIVGHRLPGLGDTYGDMGGLRAEMDKYPKEPLK</sequence>
<evidence type="ECO:0000313" key="6">
    <source>
        <dbReference type="Proteomes" id="UP001549321"/>
    </source>
</evidence>
<evidence type="ECO:0000256" key="1">
    <source>
        <dbReference type="ARBA" id="ARBA00022829"/>
    </source>
</evidence>
<dbReference type="InterPro" id="IPR013762">
    <property type="entry name" value="Integrase-like_cat_sf"/>
</dbReference>
<dbReference type="InterPro" id="IPR050090">
    <property type="entry name" value="Tyrosine_recombinase_XerCD"/>
</dbReference>
<gene>
    <name evidence="5" type="ORF">ABIE08_002874</name>
</gene>
<dbReference type="PANTHER" id="PTHR30349">
    <property type="entry name" value="PHAGE INTEGRASE-RELATED"/>
    <property type="match status" value="1"/>
</dbReference>
<proteinExistence type="predicted"/>
<dbReference type="Gene3D" id="1.10.443.10">
    <property type="entry name" value="Intergrase catalytic core"/>
    <property type="match status" value="1"/>
</dbReference>
<organism evidence="5 6">
    <name type="scientific">Kaistia defluvii</name>
    <dbReference type="NCBI Taxonomy" id="410841"/>
    <lineage>
        <taxon>Bacteria</taxon>
        <taxon>Pseudomonadati</taxon>
        <taxon>Pseudomonadota</taxon>
        <taxon>Alphaproteobacteria</taxon>
        <taxon>Hyphomicrobiales</taxon>
        <taxon>Kaistiaceae</taxon>
        <taxon>Kaistia</taxon>
    </lineage>
</organism>
<evidence type="ECO:0000256" key="2">
    <source>
        <dbReference type="ARBA" id="ARBA00022908"/>
    </source>
</evidence>
<dbReference type="InterPro" id="IPR011010">
    <property type="entry name" value="DNA_brk_join_enz"/>
</dbReference>
<protein>
    <submittedName>
        <fullName evidence="5">Integrase</fullName>
    </submittedName>
</protein>
<accession>A0ABV2R1C0</accession>
<keyword evidence="6" id="KW-1185">Reference proteome</keyword>
<reference evidence="5 6" key="1">
    <citation type="submission" date="2024-06" db="EMBL/GenBank/DDBJ databases">
        <title>Sorghum-associated microbial communities from plants grown in Nebraska, USA.</title>
        <authorList>
            <person name="Schachtman D."/>
        </authorList>
    </citation>
    <scope>NUCLEOTIDE SEQUENCE [LARGE SCALE GENOMIC DNA]</scope>
    <source>
        <strain evidence="5 6">3207</strain>
    </source>
</reference>
<keyword evidence="4" id="KW-0233">DNA recombination</keyword>
<evidence type="ECO:0000256" key="4">
    <source>
        <dbReference type="ARBA" id="ARBA00023172"/>
    </source>
</evidence>
<dbReference type="Gene3D" id="1.10.150.130">
    <property type="match status" value="1"/>
</dbReference>
<dbReference type="Proteomes" id="UP001549321">
    <property type="component" value="Unassembled WGS sequence"/>
</dbReference>
<dbReference type="PANTHER" id="PTHR30349:SF81">
    <property type="entry name" value="TYROSINE RECOMBINASE XERC"/>
    <property type="match status" value="1"/>
</dbReference>
<evidence type="ECO:0000256" key="3">
    <source>
        <dbReference type="ARBA" id="ARBA00023125"/>
    </source>
</evidence>
<keyword evidence="2" id="KW-0229">DNA integration</keyword>
<dbReference type="EMBL" id="JBEPSM010000002">
    <property type="protein sequence ID" value="MET4634928.1"/>
    <property type="molecule type" value="Genomic_DNA"/>
</dbReference>
<name>A0ABV2R1C0_9HYPH</name>
<keyword evidence="1" id="KW-0159">Chromosome partition</keyword>
<dbReference type="SUPFAM" id="SSF56349">
    <property type="entry name" value="DNA breaking-rejoining enzymes"/>
    <property type="match status" value="1"/>
</dbReference>
<evidence type="ECO:0000313" key="5">
    <source>
        <dbReference type="EMBL" id="MET4634928.1"/>
    </source>
</evidence>
<dbReference type="InterPro" id="IPR010998">
    <property type="entry name" value="Integrase_recombinase_N"/>
</dbReference>
<keyword evidence="3" id="KW-0238">DNA-binding</keyword>
<comment type="caution">
    <text evidence="5">The sequence shown here is derived from an EMBL/GenBank/DDBJ whole genome shotgun (WGS) entry which is preliminary data.</text>
</comment>